<dbReference type="AlphaFoldDB" id="A0A0E9QK30"/>
<evidence type="ECO:0000313" key="2">
    <source>
        <dbReference type="EMBL" id="JAH16720.1"/>
    </source>
</evidence>
<proteinExistence type="predicted"/>
<dbReference type="PROSITE" id="PS51257">
    <property type="entry name" value="PROKAR_LIPOPROTEIN"/>
    <property type="match status" value="1"/>
</dbReference>
<feature type="transmembrane region" description="Helical" evidence="1">
    <location>
        <begin position="6"/>
        <end position="25"/>
    </location>
</feature>
<accession>A0A0E9QK30</accession>
<dbReference type="EMBL" id="GBXM01091857">
    <property type="protein sequence ID" value="JAH16720.1"/>
    <property type="molecule type" value="Transcribed_RNA"/>
</dbReference>
<organism evidence="2">
    <name type="scientific">Anguilla anguilla</name>
    <name type="common">European freshwater eel</name>
    <name type="synonym">Muraena anguilla</name>
    <dbReference type="NCBI Taxonomy" id="7936"/>
    <lineage>
        <taxon>Eukaryota</taxon>
        <taxon>Metazoa</taxon>
        <taxon>Chordata</taxon>
        <taxon>Craniata</taxon>
        <taxon>Vertebrata</taxon>
        <taxon>Euteleostomi</taxon>
        <taxon>Actinopterygii</taxon>
        <taxon>Neopterygii</taxon>
        <taxon>Teleostei</taxon>
        <taxon>Anguilliformes</taxon>
        <taxon>Anguillidae</taxon>
        <taxon>Anguilla</taxon>
    </lineage>
</organism>
<keyword evidence="1" id="KW-1133">Transmembrane helix</keyword>
<keyword evidence="1" id="KW-0472">Membrane</keyword>
<protein>
    <submittedName>
        <fullName evidence="2">Uncharacterized protein</fullName>
    </submittedName>
</protein>
<sequence>MFLFRFIIVYFHFCYAILLSCCNFTY</sequence>
<name>A0A0E9QK30_ANGAN</name>
<evidence type="ECO:0000256" key="1">
    <source>
        <dbReference type="SAM" id="Phobius"/>
    </source>
</evidence>
<reference evidence="2" key="2">
    <citation type="journal article" date="2015" name="Fish Shellfish Immunol.">
        <title>Early steps in the European eel (Anguilla anguilla)-Vibrio vulnificus interaction in the gills: Role of the RtxA13 toxin.</title>
        <authorList>
            <person name="Callol A."/>
            <person name="Pajuelo D."/>
            <person name="Ebbesson L."/>
            <person name="Teles M."/>
            <person name="MacKenzie S."/>
            <person name="Amaro C."/>
        </authorList>
    </citation>
    <scope>NUCLEOTIDE SEQUENCE</scope>
</reference>
<reference evidence="2" key="1">
    <citation type="submission" date="2014-11" db="EMBL/GenBank/DDBJ databases">
        <authorList>
            <person name="Amaro Gonzalez C."/>
        </authorList>
    </citation>
    <scope>NUCLEOTIDE SEQUENCE</scope>
</reference>
<keyword evidence="1" id="KW-0812">Transmembrane</keyword>